<evidence type="ECO:0000313" key="6">
    <source>
        <dbReference type="EMBL" id="SQA20298.1"/>
    </source>
</evidence>
<name>A0A1D0CSK6_STRAG</name>
<comment type="caution">
    <text evidence="3">The sequence shown here is derived from an EMBL/GenBank/DDBJ whole genome shotgun (WGS) entry which is preliminary data.</text>
</comment>
<evidence type="ECO:0000313" key="12">
    <source>
        <dbReference type="Proteomes" id="UP000255140"/>
    </source>
</evidence>
<dbReference type="EMBL" id="UAVB01000005">
    <property type="protein sequence ID" value="SQA20145.1"/>
    <property type="molecule type" value="Genomic_DNA"/>
</dbReference>
<dbReference type="Proteomes" id="UP000250200">
    <property type="component" value="Unassembled WGS sequence"/>
</dbReference>
<evidence type="ECO:0000256" key="1">
    <source>
        <dbReference type="SAM" id="Phobius"/>
    </source>
</evidence>
<dbReference type="Proteomes" id="UP000255140">
    <property type="component" value="Unassembled WGS sequence"/>
</dbReference>
<evidence type="ECO:0000313" key="4">
    <source>
        <dbReference type="EMBL" id="SQA20155.1"/>
    </source>
</evidence>
<organism evidence="3 10">
    <name type="scientific">Streptococcus agalactiae</name>
    <dbReference type="NCBI Taxonomy" id="1311"/>
    <lineage>
        <taxon>Bacteria</taxon>
        <taxon>Bacillati</taxon>
        <taxon>Bacillota</taxon>
        <taxon>Bacilli</taxon>
        <taxon>Lactobacillales</taxon>
        <taxon>Streptococcaceae</taxon>
        <taxon>Streptococcus</taxon>
    </lineage>
</organism>
<dbReference type="EMBL" id="UAVB01000009">
    <property type="protein sequence ID" value="SQA20254.1"/>
    <property type="molecule type" value="Genomic_DNA"/>
</dbReference>
<accession>A0A1D0CSK6</accession>
<dbReference type="EMBL" id="UAVB01000006">
    <property type="protein sequence ID" value="SQA20155.1"/>
    <property type="molecule type" value="Genomic_DNA"/>
</dbReference>
<evidence type="ECO:0000313" key="8">
    <source>
        <dbReference type="EMBL" id="SUN28210.1"/>
    </source>
</evidence>
<evidence type="ECO:0000313" key="10">
    <source>
        <dbReference type="Proteomes" id="UP000250200"/>
    </source>
</evidence>
<evidence type="ECO:0000313" key="2">
    <source>
        <dbReference type="EMBL" id="SQA19280.1"/>
    </source>
</evidence>
<dbReference type="Proteomes" id="UP000254076">
    <property type="component" value="Unassembled WGS sequence"/>
</dbReference>
<sequence length="38" mass="4320">MKAITRLALILAIAILYVPLSVIAFFAYPFYLIFKEEG</sequence>
<evidence type="ECO:0000313" key="9">
    <source>
        <dbReference type="EMBL" id="SUN29689.1"/>
    </source>
</evidence>
<dbReference type="EMBL" id="UHEW01000005">
    <property type="protein sequence ID" value="SUN29689.1"/>
    <property type="molecule type" value="Genomic_DNA"/>
</dbReference>
<keyword evidence="1" id="KW-0472">Membrane</keyword>
<protein>
    <submittedName>
        <fullName evidence="3">Phage membrane protein</fullName>
    </submittedName>
</protein>
<keyword evidence="1" id="KW-1133">Transmembrane helix</keyword>
<dbReference type="AlphaFoldDB" id="A0A1D0CSK6"/>
<evidence type="ECO:0000313" key="3">
    <source>
        <dbReference type="EMBL" id="SQA20145.1"/>
    </source>
</evidence>
<evidence type="ECO:0000313" key="11">
    <source>
        <dbReference type="Proteomes" id="UP000254076"/>
    </source>
</evidence>
<dbReference type="EMBL" id="UHEW01000005">
    <property type="protein sequence ID" value="SUN28210.1"/>
    <property type="molecule type" value="Genomic_DNA"/>
</dbReference>
<evidence type="ECO:0000313" key="5">
    <source>
        <dbReference type="EMBL" id="SQA20254.1"/>
    </source>
</evidence>
<dbReference type="EMBL" id="UAVB01000011">
    <property type="protein sequence ID" value="SQA20298.1"/>
    <property type="molecule type" value="Genomic_DNA"/>
</dbReference>
<keyword evidence="1" id="KW-0812">Transmembrane</keyword>
<reference evidence="10 11" key="1">
    <citation type="submission" date="2018-06" db="EMBL/GenBank/DDBJ databases">
        <authorList>
            <consortium name="Pathogen Informatics"/>
            <person name="Doyle S."/>
        </authorList>
    </citation>
    <scope>NUCLEOTIDE SEQUENCE [LARGE SCALE GENOMIC DNA]</scope>
    <source>
        <strain evidence="3 10">NCTC8181</strain>
        <strain evidence="7 11">NCTC8185</strain>
        <strain evidence="8 12">NCTC9828</strain>
    </source>
</reference>
<dbReference type="EMBL" id="UHEQ01000004">
    <property type="protein sequence ID" value="SUN13025.1"/>
    <property type="molecule type" value="Genomic_DNA"/>
</dbReference>
<evidence type="ECO:0000313" key="7">
    <source>
        <dbReference type="EMBL" id="SUN13025.1"/>
    </source>
</evidence>
<proteinExistence type="predicted"/>
<gene>
    <name evidence="2" type="ORF">NCTC8181_02347</name>
    <name evidence="3" type="ORF">NCTC8181_02495</name>
    <name evidence="4" type="ORF">NCTC8181_02505</name>
    <name evidence="5" type="ORF">NCTC8181_02604</name>
    <name evidence="6" type="ORF">NCTC8181_02648</name>
    <name evidence="7" type="ORF">NCTC8185_00175</name>
    <name evidence="8" type="ORF">NCTC9828_00726</name>
    <name evidence="9" type="ORF">NCTC9828_01963</name>
</gene>
<feature type="transmembrane region" description="Helical" evidence="1">
    <location>
        <begin position="7"/>
        <end position="34"/>
    </location>
</feature>
<dbReference type="EMBL" id="UAVB01000001">
    <property type="protein sequence ID" value="SQA19280.1"/>
    <property type="molecule type" value="Genomic_DNA"/>
</dbReference>